<dbReference type="KEGG" id="aram:KAR29_07245"/>
<proteinExistence type="predicted"/>
<dbReference type="SUPFAM" id="SSF55315">
    <property type="entry name" value="L30e-like"/>
    <property type="match status" value="1"/>
</dbReference>
<dbReference type="Gene3D" id="3.30.1330.30">
    <property type="match status" value="1"/>
</dbReference>
<evidence type="ECO:0000313" key="2">
    <source>
        <dbReference type="Proteomes" id="UP000671879"/>
    </source>
</evidence>
<dbReference type="Proteomes" id="UP000671879">
    <property type="component" value="Chromosome"/>
</dbReference>
<gene>
    <name evidence="1" type="ORF">KAR29_07245</name>
</gene>
<dbReference type="InterPro" id="IPR029064">
    <property type="entry name" value="Ribosomal_eL30-like_sf"/>
</dbReference>
<dbReference type="RefSeq" id="WP_274372346.1">
    <property type="nucleotide sequence ID" value="NZ_CP072943.1"/>
</dbReference>
<evidence type="ECO:0000313" key="1">
    <source>
        <dbReference type="EMBL" id="QTX31202.1"/>
    </source>
</evidence>
<protein>
    <submittedName>
        <fullName evidence="1">Uncharacterized protein</fullName>
    </submittedName>
</protein>
<name>A0A9Q7ALF8_9BACT</name>
<dbReference type="AlphaFoldDB" id="A0A9Q7ALF8"/>
<reference evidence="2" key="1">
    <citation type="submission" date="2021-04" db="EMBL/GenBank/DDBJ databases">
        <title>A novel Synergistetes isolate from a pyrite-forming mixed culture.</title>
        <authorList>
            <person name="Bunk B."/>
            <person name="Sproer C."/>
            <person name="Spring S."/>
            <person name="Pester M."/>
        </authorList>
    </citation>
    <scope>NUCLEOTIDE SEQUENCE [LARGE SCALE GENOMIC DNA]</scope>
    <source>
        <strain evidence="2">J.5.4.2-T.3.5.2</strain>
    </source>
</reference>
<organism evidence="1 2">
    <name type="scientific">Aminithiophilus ramosus</name>
    <dbReference type="NCBI Taxonomy" id="3029084"/>
    <lineage>
        <taxon>Bacteria</taxon>
        <taxon>Thermotogati</taxon>
        <taxon>Synergistota</taxon>
        <taxon>Synergistia</taxon>
        <taxon>Synergistales</taxon>
        <taxon>Aminithiophilaceae</taxon>
        <taxon>Aminithiophilus</taxon>
    </lineage>
</organism>
<sequence>MSEPEISGTIREALALLGLARRARLLVIGQDQMRRSLRKGSPFLLIFPGDVRENVRRLFRGYEERGMCKSYVLKGLNVTDIAAAGGFPPAQVLGLPREHGLARRLESLLDEGVDAIE</sequence>
<keyword evidence="2" id="KW-1185">Reference proteome</keyword>
<dbReference type="EMBL" id="CP072943">
    <property type="protein sequence ID" value="QTX31202.1"/>
    <property type="molecule type" value="Genomic_DNA"/>
</dbReference>
<accession>A0A9Q7ALF8</accession>